<accession>A0AAV7WZD1</accession>
<feature type="compositionally biased region" description="Basic and acidic residues" evidence="1">
    <location>
        <begin position="1"/>
        <end position="24"/>
    </location>
</feature>
<dbReference type="AlphaFoldDB" id="A0AAV7WZD1"/>
<dbReference type="EMBL" id="JANPWB010000001">
    <property type="protein sequence ID" value="KAJ1218101.1"/>
    <property type="molecule type" value="Genomic_DNA"/>
</dbReference>
<dbReference type="Proteomes" id="UP001066276">
    <property type="component" value="Chromosome 1_1"/>
</dbReference>
<protein>
    <submittedName>
        <fullName evidence="2">Uncharacterized protein</fullName>
    </submittedName>
</protein>
<evidence type="ECO:0000313" key="3">
    <source>
        <dbReference type="Proteomes" id="UP001066276"/>
    </source>
</evidence>
<gene>
    <name evidence="2" type="ORF">NDU88_005686</name>
</gene>
<feature type="compositionally biased region" description="Basic and acidic residues" evidence="1">
    <location>
        <begin position="79"/>
        <end position="90"/>
    </location>
</feature>
<feature type="compositionally biased region" description="Basic and acidic residues" evidence="1">
    <location>
        <begin position="61"/>
        <end position="70"/>
    </location>
</feature>
<keyword evidence="3" id="KW-1185">Reference proteome</keyword>
<organism evidence="2 3">
    <name type="scientific">Pleurodeles waltl</name>
    <name type="common">Iberian ribbed newt</name>
    <dbReference type="NCBI Taxonomy" id="8319"/>
    <lineage>
        <taxon>Eukaryota</taxon>
        <taxon>Metazoa</taxon>
        <taxon>Chordata</taxon>
        <taxon>Craniata</taxon>
        <taxon>Vertebrata</taxon>
        <taxon>Euteleostomi</taxon>
        <taxon>Amphibia</taxon>
        <taxon>Batrachia</taxon>
        <taxon>Caudata</taxon>
        <taxon>Salamandroidea</taxon>
        <taxon>Salamandridae</taxon>
        <taxon>Pleurodelinae</taxon>
        <taxon>Pleurodeles</taxon>
    </lineage>
</organism>
<reference evidence="2" key="1">
    <citation type="journal article" date="2022" name="bioRxiv">
        <title>Sequencing and chromosome-scale assembly of the giantPleurodeles waltlgenome.</title>
        <authorList>
            <person name="Brown T."/>
            <person name="Elewa A."/>
            <person name="Iarovenko S."/>
            <person name="Subramanian E."/>
            <person name="Araus A.J."/>
            <person name="Petzold A."/>
            <person name="Susuki M."/>
            <person name="Suzuki K.-i.T."/>
            <person name="Hayashi T."/>
            <person name="Toyoda A."/>
            <person name="Oliveira C."/>
            <person name="Osipova E."/>
            <person name="Leigh N.D."/>
            <person name="Simon A."/>
            <person name="Yun M.H."/>
        </authorList>
    </citation>
    <scope>NUCLEOTIDE SEQUENCE</scope>
    <source>
        <strain evidence="2">20211129_DDA</strain>
        <tissue evidence="2">Liver</tissue>
    </source>
</reference>
<evidence type="ECO:0000313" key="2">
    <source>
        <dbReference type="EMBL" id="KAJ1218101.1"/>
    </source>
</evidence>
<feature type="region of interest" description="Disordered" evidence="1">
    <location>
        <begin position="1"/>
        <end position="105"/>
    </location>
</feature>
<sequence>MKEEAGRERGEEEERGRGRAEHAARGLQKRSRERREEGQRRCGESWPWTLASPLLTGGVGEEQHRRERVDANCGQAEQAEERGPNTELREGPGQAQLHRNAALDP</sequence>
<comment type="caution">
    <text evidence="2">The sequence shown here is derived from an EMBL/GenBank/DDBJ whole genome shotgun (WGS) entry which is preliminary data.</text>
</comment>
<name>A0AAV7WZD1_PLEWA</name>
<feature type="compositionally biased region" description="Basic and acidic residues" evidence="1">
    <location>
        <begin position="33"/>
        <end position="43"/>
    </location>
</feature>
<proteinExistence type="predicted"/>
<evidence type="ECO:0000256" key="1">
    <source>
        <dbReference type="SAM" id="MobiDB-lite"/>
    </source>
</evidence>